<evidence type="ECO:0000313" key="3">
    <source>
        <dbReference type="EMBL" id="TGL43572.1"/>
    </source>
</evidence>
<organism evidence="2 5">
    <name type="scientific">Leptospira langatensis</name>
    <dbReference type="NCBI Taxonomy" id="2484983"/>
    <lineage>
        <taxon>Bacteria</taxon>
        <taxon>Pseudomonadati</taxon>
        <taxon>Spirochaetota</taxon>
        <taxon>Spirochaetia</taxon>
        <taxon>Leptospirales</taxon>
        <taxon>Leptospiraceae</taxon>
        <taxon>Leptospira</taxon>
    </lineage>
</organism>
<dbReference type="Proteomes" id="UP000297946">
    <property type="component" value="Unassembled WGS sequence"/>
</dbReference>
<keyword evidence="1" id="KW-0812">Transmembrane</keyword>
<feature type="transmembrane region" description="Helical" evidence="1">
    <location>
        <begin position="15"/>
        <end position="36"/>
    </location>
</feature>
<evidence type="ECO:0000313" key="4">
    <source>
        <dbReference type="Proteomes" id="UP000297273"/>
    </source>
</evidence>
<comment type="caution">
    <text evidence="2">The sequence shown here is derived from an EMBL/GenBank/DDBJ whole genome shotgun (WGS) entry which is preliminary data.</text>
</comment>
<dbReference type="Proteomes" id="UP000297273">
    <property type="component" value="Unassembled WGS sequence"/>
</dbReference>
<evidence type="ECO:0000256" key="1">
    <source>
        <dbReference type="SAM" id="Phobius"/>
    </source>
</evidence>
<keyword evidence="1" id="KW-0472">Membrane</keyword>
<evidence type="ECO:0000313" key="2">
    <source>
        <dbReference type="EMBL" id="TGK04092.1"/>
    </source>
</evidence>
<gene>
    <name evidence="2" type="ORF">EHO57_03030</name>
    <name evidence="3" type="ORF">EHQ53_02800</name>
</gene>
<dbReference type="EMBL" id="RQER01000002">
    <property type="protein sequence ID" value="TGK04092.1"/>
    <property type="molecule type" value="Genomic_DNA"/>
</dbReference>
<dbReference type="AlphaFoldDB" id="A0A5F1ZXH7"/>
<name>A0A5F1ZXH7_9LEPT</name>
<protein>
    <submittedName>
        <fullName evidence="2">Uncharacterized protein</fullName>
    </submittedName>
</protein>
<evidence type="ECO:0000313" key="5">
    <source>
        <dbReference type="Proteomes" id="UP000297946"/>
    </source>
</evidence>
<dbReference type="RefSeq" id="WP_135642761.1">
    <property type="nucleotide sequence ID" value="NZ_RQER01000002.1"/>
</dbReference>
<keyword evidence="1" id="KW-1133">Transmembrane helix</keyword>
<dbReference type="OrthoDB" id="344267at2"/>
<sequence>MYYILALIFSPKLDLALGLLSAIAFLGMGFFVYWEILRPYAAKTRPGQLLPPDEGDTFEVVVPESTRIYRFSVGQKFGNISTFSKAIQDDHIVFVIKKGKDSEDYDILINRSGPVLMKPPRMQYFAKMESNEKLESHEIIGQTASFRISDKITKDRMTQYFEIGLTSNFFMNKMGKERMRFVFSVQKIHPGIALSSKDKKGLYSFGKERSSYEEEAE</sequence>
<keyword evidence="4" id="KW-1185">Reference proteome</keyword>
<dbReference type="EMBL" id="RQGC01000001">
    <property type="protein sequence ID" value="TGL43572.1"/>
    <property type="molecule type" value="Genomic_DNA"/>
</dbReference>
<reference evidence="3" key="1">
    <citation type="submission" date="2018-10" db="EMBL/GenBank/DDBJ databases">
        <authorList>
            <person name="Vincent A.T."/>
            <person name="Schiettekatte O."/>
            <person name="Bourhy P."/>
            <person name="Veyrier F.J."/>
            <person name="Picardeau M."/>
        </authorList>
    </citation>
    <scope>NUCLEOTIDE SEQUENCE</scope>
    <source>
        <strain evidence="3">201702690</strain>
    </source>
</reference>
<proteinExistence type="predicted"/>
<accession>A0A5F1ZXH7</accession>
<reference evidence="2 5" key="2">
    <citation type="journal article" date="2019" name="PLoS Negl. Trop. Dis.">
        <title>Revisiting the worldwide diversity of Leptospira species in the environment.</title>
        <authorList>
            <person name="Vincent A.T."/>
            <person name="Schiettekatte O."/>
            <person name="Bourhy P."/>
            <person name="Veyrier F.J."/>
            <person name="Picardeau M."/>
        </authorList>
    </citation>
    <scope>NUCLEOTIDE SEQUENCE [LARGE SCALE GENOMIC DNA]</scope>
    <source>
        <strain evidence="3">201702690</strain>
        <strain evidence="2 5">SSW18</strain>
    </source>
</reference>